<accession>A0A437QXL3</accession>
<evidence type="ECO:0000313" key="6">
    <source>
        <dbReference type="Proteomes" id="UP000287447"/>
    </source>
</evidence>
<dbReference type="AlphaFoldDB" id="A0A437QXL3"/>
<dbReference type="SMART" id="SM00344">
    <property type="entry name" value="HTH_ASNC"/>
    <property type="match status" value="1"/>
</dbReference>
<keyword evidence="6" id="KW-1185">Reference proteome</keyword>
<dbReference type="Pfam" id="PF01037">
    <property type="entry name" value="AsnC_trans_reg"/>
    <property type="match status" value="1"/>
</dbReference>
<comment type="caution">
    <text evidence="5">The sequence shown here is derived from an EMBL/GenBank/DDBJ whole genome shotgun (WGS) entry which is preliminary data.</text>
</comment>
<reference evidence="6" key="1">
    <citation type="submission" date="2019-01" db="EMBL/GenBank/DDBJ databases">
        <title>Gri0909 isolated from a small marine red alga.</title>
        <authorList>
            <person name="Kim J."/>
            <person name="Jeong S.E."/>
            <person name="Jeon C.O."/>
        </authorList>
    </citation>
    <scope>NUCLEOTIDE SEQUENCE [LARGE SCALE GENOMIC DNA]</scope>
    <source>
        <strain evidence="6">Gri0909</strain>
    </source>
</reference>
<dbReference type="PANTHER" id="PTHR30154:SF34">
    <property type="entry name" value="TRANSCRIPTIONAL REGULATOR AZLB"/>
    <property type="match status" value="1"/>
</dbReference>
<evidence type="ECO:0000313" key="5">
    <source>
        <dbReference type="EMBL" id="RVU39176.1"/>
    </source>
</evidence>
<keyword evidence="1" id="KW-0805">Transcription regulation</keyword>
<dbReference type="EMBL" id="SADE01000001">
    <property type="protein sequence ID" value="RVU39176.1"/>
    <property type="molecule type" value="Genomic_DNA"/>
</dbReference>
<dbReference type="InterPro" id="IPR019887">
    <property type="entry name" value="Tscrpt_reg_AsnC/Lrp_C"/>
</dbReference>
<dbReference type="Proteomes" id="UP000287447">
    <property type="component" value="Unassembled WGS sequence"/>
</dbReference>
<dbReference type="InterPro" id="IPR036388">
    <property type="entry name" value="WH-like_DNA-bd_sf"/>
</dbReference>
<dbReference type="SUPFAM" id="SSF54909">
    <property type="entry name" value="Dimeric alpha+beta barrel"/>
    <property type="match status" value="1"/>
</dbReference>
<dbReference type="InterPro" id="IPR000485">
    <property type="entry name" value="AsnC-type_HTH_dom"/>
</dbReference>
<dbReference type="InterPro" id="IPR011008">
    <property type="entry name" value="Dimeric_a/b-barrel"/>
</dbReference>
<dbReference type="OrthoDB" id="9813313at2"/>
<dbReference type="PANTHER" id="PTHR30154">
    <property type="entry name" value="LEUCINE-RESPONSIVE REGULATORY PROTEIN"/>
    <property type="match status" value="1"/>
</dbReference>
<name>A0A437QXL3_9PROT</name>
<dbReference type="CDD" id="cd00090">
    <property type="entry name" value="HTH_ARSR"/>
    <property type="match status" value="1"/>
</dbReference>
<evidence type="ECO:0000256" key="1">
    <source>
        <dbReference type="ARBA" id="ARBA00023015"/>
    </source>
</evidence>
<dbReference type="GO" id="GO:0043565">
    <property type="term" value="F:sequence-specific DNA binding"/>
    <property type="evidence" value="ECO:0007669"/>
    <property type="project" value="InterPro"/>
</dbReference>
<dbReference type="InterPro" id="IPR019888">
    <property type="entry name" value="Tscrpt_reg_AsnC-like"/>
</dbReference>
<dbReference type="InterPro" id="IPR011991">
    <property type="entry name" value="ArsR-like_HTH"/>
</dbReference>
<dbReference type="GO" id="GO:0006355">
    <property type="term" value="P:regulation of DNA-templated transcription"/>
    <property type="evidence" value="ECO:0007669"/>
    <property type="project" value="UniProtKB-ARBA"/>
</dbReference>
<organism evidence="5 6">
    <name type="scientific">Hwanghaeella grinnelliae</name>
    <dbReference type="NCBI Taxonomy" id="2500179"/>
    <lineage>
        <taxon>Bacteria</taxon>
        <taxon>Pseudomonadati</taxon>
        <taxon>Pseudomonadota</taxon>
        <taxon>Alphaproteobacteria</taxon>
        <taxon>Rhodospirillales</taxon>
        <taxon>Rhodospirillaceae</taxon>
        <taxon>Hwanghaeella</taxon>
    </lineage>
</organism>
<keyword evidence="2" id="KW-0238">DNA-binding</keyword>
<evidence type="ECO:0000259" key="4">
    <source>
        <dbReference type="PROSITE" id="PS50956"/>
    </source>
</evidence>
<feature type="domain" description="HTH asnC-type" evidence="4">
    <location>
        <begin position="3"/>
        <end position="64"/>
    </location>
</feature>
<dbReference type="SUPFAM" id="SSF46785">
    <property type="entry name" value="Winged helix' DNA-binding domain"/>
    <property type="match status" value="1"/>
</dbReference>
<evidence type="ECO:0000256" key="2">
    <source>
        <dbReference type="ARBA" id="ARBA00023125"/>
    </source>
</evidence>
<dbReference type="RefSeq" id="WP_127764547.1">
    <property type="nucleotide sequence ID" value="NZ_SADE01000001.1"/>
</dbReference>
<sequence length="155" mass="17645">MEVTSTDAKILNALQEDARIGLETLAEMTGLSTATVQRHLKRMREDGTIVQEVVLVDPAKVGQGMTMVVMVELERERLDQIDQFTRRVTADPNVQQCYYITGEADFCLVCTARDIEDFERLTHRLFFHDANVRRFRTSVVMSRKKAGLNVPVVVE</sequence>
<dbReference type="GO" id="GO:0043200">
    <property type="term" value="P:response to amino acid"/>
    <property type="evidence" value="ECO:0007669"/>
    <property type="project" value="TreeGrafter"/>
</dbReference>
<dbReference type="PRINTS" id="PR00033">
    <property type="entry name" value="HTHASNC"/>
</dbReference>
<protein>
    <submittedName>
        <fullName evidence="5">Lrp/AsnC family transcriptional regulator</fullName>
    </submittedName>
</protein>
<evidence type="ECO:0000256" key="3">
    <source>
        <dbReference type="ARBA" id="ARBA00023163"/>
    </source>
</evidence>
<dbReference type="GO" id="GO:0005829">
    <property type="term" value="C:cytosol"/>
    <property type="evidence" value="ECO:0007669"/>
    <property type="project" value="TreeGrafter"/>
</dbReference>
<dbReference type="InterPro" id="IPR036390">
    <property type="entry name" value="WH_DNA-bd_sf"/>
</dbReference>
<proteinExistence type="predicted"/>
<dbReference type="Gene3D" id="1.10.10.10">
    <property type="entry name" value="Winged helix-like DNA-binding domain superfamily/Winged helix DNA-binding domain"/>
    <property type="match status" value="1"/>
</dbReference>
<dbReference type="Pfam" id="PF13412">
    <property type="entry name" value="HTH_24"/>
    <property type="match status" value="1"/>
</dbReference>
<dbReference type="PROSITE" id="PS50956">
    <property type="entry name" value="HTH_ASNC_2"/>
    <property type="match status" value="1"/>
</dbReference>
<dbReference type="Gene3D" id="3.30.70.920">
    <property type="match status" value="1"/>
</dbReference>
<keyword evidence="3" id="KW-0804">Transcription</keyword>
<gene>
    <name evidence="5" type="ORF">EOI86_07975</name>
</gene>